<sequence>MRNAGEAEPARGSCVPEATEAMQRRGSVMEAMEAEVCGSNVRDTATTVEKQALRSGSVLVAPDWEPMYRYGNMRAKA</sequence>
<dbReference type="EMBL" id="SIRE01000049">
    <property type="protein sequence ID" value="TBL68193.1"/>
    <property type="molecule type" value="Genomic_DNA"/>
</dbReference>
<keyword evidence="2" id="KW-1185">Reference proteome</keyword>
<protein>
    <submittedName>
        <fullName evidence="1">Uncharacterized protein</fullName>
    </submittedName>
</protein>
<organism evidence="1 2">
    <name type="scientific">Paenibacillus thalictri</name>
    <dbReference type="NCBI Taxonomy" id="2527873"/>
    <lineage>
        <taxon>Bacteria</taxon>
        <taxon>Bacillati</taxon>
        <taxon>Bacillota</taxon>
        <taxon>Bacilli</taxon>
        <taxon>Bacillales</taxon>
        <taxon>Paenibacillaceae</taxon>
        <taxon>Paenibacillus</taxon>
    </lineage>
</organism>
<comment type="caution">
    <text evidence="1">The sequence shown here is derived from an EMBL/GenBank/DDBJ whole genome shotgun (WGS) entry which is preliminary data.</text>
</comment>
<evidence type="ECO:0000313" key="1">
    <source>
        <dbReference type="EMBL" id="TBL68193.1"/>
    </source>
</evidence>
<reference evidence="1 2" key="1">
    <citation type="submission" date="2019-02" db="EMBL/GenBank/DDBJ databases">
        <title>Paenibacillus sp. nov., isolated from surface-sterilized tissue of Thalictrum simplex L.</title>
        <authorList>
            <person name="Tuo L."/>
        </authorList>
    </citation>
    <scope>NUCLEOTIDE SEQUENCE [LARGE SCALE GENOMIC DNA]</scope>
    <source>
        <strain evidence="1 2">N2SHLJ1</strain>
    </source>
</reference>
<proteinExistence type="predicted"/>
<evidence type="ECO:0000313" key="2">
    <source>
        <dbReference type="Proteomes" id="UP000293142"/>
    </source>
</evidence>
<dbReference type="Proteomes" id="UP000293142">
    <property type="component" value="Unassembled WGS sequence"/>
</dbReference>
<dbReference type="AlphaFoldDB" id="A0A4Q9DFX8"/>
<gene>
    <name evidence="1" type="ORF">EYB31_38585</name>
</gene>
<accession>A0A4Q9DFX8</accession>
<dbReference type="RefSeq" id="WP_131018944.1">
    <property type="nucleotide sequence ID" value="NZ_SIRE01000049.1"/>
</dbReference>
<name>A0A4Q9DFX8_9BACL</name>